<reference evidence="4" key="1">
    <citation type="submission" date="2018-04" db="EMBL/GenBank/DDBJ databases">
        <authorList>
            <person name="Go L.Y."/>
            <person name="Mitchell J.A."/>
        </authorList>
    </citation>
    <scope>NUCLEOTIDE SEQUENCE</scope>
    <source>
        <tissue evidence="4">Whole organism</tissue>
    </source>
</reference>
<dbReference type="Pfam" id="PF00685">
    <property type="entry name" value="Sulfotransfer_1"/>
    <property type="match status" value="1"/>
</dbReference>
<gene>
    <name evidence="5" type="primary">CSON014070</name>
</gene>
<evidence type="ECO:0000256" key="1">
    <source>
        <dbReference type="ARBA" id="ARBA00005771"/>
    </source>
</evidence>
<accession>A0A336MF91</accession>
<proteinExistence type="inferred from homology"/>
<dbReference type="AlphaFoldDB" id="A0A336MF91"/>
<dbReference type="VEuPathDB" id="VectorBase:CSON014070"/>
<dbReference type="PANTHER" id="PTHR11783">
    <property type="entry name" value="SULFOTRANSFERASE SULT"/>
    <property type="match status" value="1"/>
</dbReference>
<reference evidence="5" key="2">
    <citation type="submission" date="2018-07" db="EMBL/GenBank/DDBJ databases">
        <authorList>
            <person name="Quirk P.G."/>
            <person name="Krulwich T.A."/>
        </authorList>
    </citation>
    <scope>NUCLEOTIDE SEQUENCE</scope>
</reference>
<name>A0A336MF91_CULSO</name>
<feature type="domain" description="Sulfotransferase" evidence="3">
    <location>
        <begin position="66"/>
        <end position="320"/>
    </location>
</feature>
<dbReference type="EMBL" id="UFQS01000756">
    <property type="protein sequence ID" value="SSX06651.1"/>
    <property type="molecule type" value="Genomic_DNA"/>
</dbReference>
<dbReference type="EMBL" id="UFQT01000756">
    <property type="protein sequence ID" value="SSX26997.1"/>
    <property type="molecule type" value="Genomic_DNA"/>
</dbReference>
<evidence type="ECO:0000313" key="5">
    <source>
        <dbReference type="EMBL" id="SSX26997.1"/>
    </source>
</evidence>
<dbReference type="Gene3D" id="3.40.50.300">
    <property type="entry name" value="P-loop containing nucleotide triphosphate hydrolases"/>
    <property type="match status" value="1"/>
</dbReference>
<evidence type="ECO:0000259" key="3">
    <source>
        <dbReference type="Pfam" id="PF00685"/>
    </source>
</evidence>
<dbReference type="GO" id="GO:0008146">
    <property type="term" value="F:sulfotransferase activity"/>
    <property type="evidence" value="ECO:0007669"/>
    <property type="project" value="InterPro"/>
</dbReference>
<keyword evidence="2" id="KW-0808">Transferase</keyword>
<protein>
    <submittedName>
        <fullName evidence="5">CSON014070 protein</fullName>
    </submittedName>
</protein>
<sequence>MTYKVHTLPNYASYFRDPNSLLFTYVVKDTSDLPVSCEILDKYNAVTILHDFEKYVDEIRDLKVYDDDIWILSYPKCGSTWAQEAVWLLMNDLDFDGGGRVPLNMRVGFLELSSLVELPNGNSVDTVKKMSRPRIIRSHLPITFLPKDLWTVKPKIIYMMREAKETATSWYHHYVNIHNYLGPKEDFLELFLKGQLIFGNYWDHIEQFHLLHEWYKNIKLYKFEDLLQNMEKIIVDLCKFLNKSLTPSETQHLLNHLCFDSMKSNPAVNGEEMQPIVEAFHPGTTYTFMRQGGLDSFKEEMPPKYIWRIDEITKKRFKELDLYQ</sequence>
<organism evidence="5">
    <name type="scientific">Culicoides sonorensis</name>
    <name type="common">Biting midge</name>
    <dbReference type="NCBI Taxonomy" id="179676"/>
    <lineage>
        <taxon>Eukaryota</taxon>
        <taxon>Metazoa</taxon>
        <taxon>Ecdysozoa</taxon>
        <taxon>Arthropoda</taxon>
        <taxon>Hexapoda</taxon>
        <taxon>Insecta</taxon>
        <taxon>Pterygota</taxon>
        <taxon>Neoptera</taxon>
        <taxon>Endopterygota</taxon>
        <taxon>Diptera</taxon>
        <taxon>Nematocera</taxon>
        <taxon>Chironomoidea</taxon>
        <taxon>Ceratopogonidae</taxon>
        <taxon>Ceratopogoninae</taxon>
        <taxon>Culicoides</taxon>
        <taxon>Monoculicoides</taxon>
    </lineage>
</organism>
<dbReference type="OMA" id="YRFIYIC"/>
<comment type="similarity">
    <text evidence="1">Belongs to the sulfotransferase 1 family.</text>
</comment>
<dbReference type="SUPFAM" id="SSF52540">
    <property type="entry name" value="P-loop containing nucleoside triphosphate hydrolases"/>
    <property type="match status" value="1"/>
</dbReference>
<dbReference type="InterPro" id="IPR027417">
    <property type="entry name" value="P-loop_NTPase"/>
</dbReference>
<evidence type="ECO:0000313" key="4">
    <source>
        <dbReference type="EMBL" id="SSX06651.1"/>
    </source>
</evidence>
<evidence type="ECO:0000256" key="2">
    <source>
        <dbReference type="ARBA" id="ARBA00022679"/>
    </source>
</evidence>
<dbReference type="InterPro" id="IPR000863">
    <property type="entry name" value="Sulfotransferase_dom"/>
</dbReference>